<keyword evidence="1" id="KW-0540">Nuclease</keyword>
<dbReference type="REBASE" id="443103">
    <property type="entry name" value="V.Dru27467ORF12950P"/>
</dbReference>
<comment type="similarity">
    <text evidence="6">Belongs to the Vsr family.</text>
</comment>
<protein>
    <submittedName>
        <fullName evidence="7">Very short patch repair endonuclease</fullName>
    </submittedName>
</protein>
<evidence type="ECO:0000313" key="7">
    <source>
        <dbReference type="EMBL" id="QNN55558.1"/>
    </source>
</evidence>
<evidence type="ECO:0000313" key="8">
    <source>
        <dbReference type="Proteomes" id="UP000515811"/>
    </source>
</evidence>
<dbReference type="GO" id="GO:0006298">
    <property type="term" value="P:mismatch repair"/>
    <property type="evidence" value="ECO:0007669"/>
    <property type="project" value="InterPro"/>
</dbReference>
<dbReference type="EMBL" id="CP060714">
    <property type="protein sequence ID" value="QNN55558.1"/>
    <property type="molecule type" value="Genomic_DNA"/>
</dbReference>
<keyword evidence="5" id="KW-0234">DNA repair</keyword>
<keyword evidence="3" id="KW-0227">DNA damage</keyword>
<sequence>MADVFDKIKRSEVMGLIRGRNNKSTEIRLAAAFKSARVSGWRRQVQLKPWSVESGLAEGKKIRVLIRPDFIFRAPKVAVFVDGCFWHGCPRHSKMPKTNAAFWREKLSKNIIRDERANKALEAAGWTVIRIWEHEMAEPSIVVERVTQVLAKHMAPLCGTSPHETSPADTERS</sequence>
<dbReference type="GO" id="GO:0004519">
    <property type="term" value="F:endonuclease activity"/>
    <property type="evidence" value="ECO:0007669"/>
    <property type="project" value="UniProtKB-KW"/>
</dbReference>
<evidence type="ECO:0000256" key="1">
    <source>
        <dbReference type="ARBA" id="ARBA00022722"/>
    </source>
</evidence>
<accession>A0A7G9RIY3</accession>
<organism evidence="7 8">
    <name type="scientific">Diaphorobacter ruginosibacter</name>
    <dbReference type="NCBI Taxonomy" id="1715720"/>
    <lineage>
        <taxon>Bacteria</taxon>
        <taxon>Pseudomonadati</taxon>
        <taxon>Pseudomonadota</taxon>
        <taxon>Betaproteobacteria</taxon>
        <taxon>Burkholderiales</taxon>
        <taxon>Comamonadaceae</taxon>
        <taxon>Diaphorobacter</taxon>
    </lineage>
</organism>
<dbReference type="InterPro" id="IPR004603">
    <property type="entry name" value="DNA_mismatch_endonuc_vsr"/>
</dbReference>
<gene>
    <name evidence="7" type="ORF">H9K76_12930</name>
</gene>
<dbReference type="Pfam" id="PF03852">
    <property type="entry name" value="Vsr"/>
    <property type="match status" value="1"/>
</dbReference>
<evidence type="ECO:0000256" key="2">
    <source>
        <dbReference type="ARBA" id="ARBA00022759"/>
    </source>
</evidence>
<name>A0A7G9RIY3_9BURK</name>
<dbReference type="GO" id="GO:0016787">
    <property type="term" value="F:hydrolase activity"/>
    <property type="evidence" value="ECO:0007669"/>
    <property type="project" value="UniProtKB-KW"/>
</dbReference>
<keyword evidence="8" id="KW-1185">Reference proteome</keyword>
<dbReference type="AlphaFoldDB" id="A0A7G9RIY3"/>
<dbReference type="InterPro" id="IPR011335">
    <property type="entry name" value="Restrct_endonuc-II-like"/>
</dbReference>
<evidence type="ECO:0000256" key="5">
    <source>
        <dbReference type="ARBA" id="ARBA00023204"/>
    </source>
</evidence>
<evidence type="ECO:0000256" key="3">
    <source>
        <dbReference type="ARBA" id="ARBA00022763"/>
    </source>
</evidence>
<proteinExistence type="inferred from homology"/>
<keyword evidence="4" id="KW-0378">Hydrolase</keyword>
<keyword evidence="2 7" id="KW-0255">Endonuclease</keyword>
<dbReference type="RefSeq" id="WP_187595831.1">
    <property type="nucleotide sequence ID" value="NZ_CP060714.1"/>
</dbReference>
<dbReference type="CDD" id="cd00221">
    <property type="entry name" value="Vsr"/>
    <property type="match status" value="1"/>
</dbReference>
<dbReference type="SUPFAM" id="SSF52980">
    <property type="entry name" value="Restriction endonuclease-like"/>
    <property type="match status" value="1"/>
</dbReference>
<dbReference type="Gene3D" id="3.40.960.10">
    <property type="entry name" value="VSR Endonuclease"/>
    <property type="match status" value="1"/>
</dbReference>
<evidence type="ECO:0000256" key="4">
    <source>
        <dbReference type="ARBA" id="ARBA00022801"/>
    </source>
</evidence>
<evidence type="ECO:0000256" key="6">
    <source>
        <dbReference type="ARBA" id="ARBA00029466"/>
    </source>
</evidence>
<dbReference type="Proteomes" id="UP000515811">
    <property type="component" value="Chromosome"/>
</dbReference>
<reference evidence="7 8" key="1">
    <citation type="submission" date="2020-08" db="EMBL/GenBank/DDBJ databases">
        <title>Genome sequence of Diaphorobacter ruginosibacter DSM 27467T.</title>
        <authorList>
            <person name="Hyun D.-W."/>
            <person name="Bae J.-W."/>
        </authorList>
    </citation>
    <scope>NUCLEOTIDE SEQUENCE [LARGE SCALE GENOMIC DNA]</scope>
    <source>
        <strain evidence="7 8">DSM 27467</strain>
    </source>
</reference>
<dbReference type="KEGG" id="drg:H9K76_12930"/>